<sequence>MAKQSREQGDGVAAATWSPSPLVEPVTGEAFCSGALPVSPLSDGSKNRYNGYTNNSNNYYYPATPYWGYTPHGHNHNHNYGHGYNHEYGHNHEHGYNQHRSASKKSEAEEAVDDLLAKNEEIMRQRAEQFDRLYIDGAGGADGSGSKGKLNLKPDNYFDERDCRVLGMLDSQRNSQRWLQLQADFSNLTGRMVDVEVLKWKMGEMKGEGQEEK</sequence>
<keyword evidence="3" id="KW-1185">Reference proteome</keyword>
<proteinExistence type="predicted"/>
<evidence type="ECO:0000256" key="1">
    <source>
        <dbReference type="SAM" id="MobiDB-lite"/>
    </source>
</evidence>
<feature type="region of interest" description="Disordered" evidence="1">
    <location>
        <begin position="1"/>
        <end position="22"/>
    </location>
</feature>
<evidence type="ECO:0000313" key="3">
    <source>
        <dbReference type="Proteomes" id="UP001174934"/>
    </source>
</evidence>
<feature type="region of interest" description="Disordered" evidence="1">
    <location>
        <begin position="88"/>
        <end position="108"/>
    </location>
</feature>
<reference evidence="2" key="1">
    <citation type="submission" date="2023-06" db="EMBL/GenBank/DDBJ databases">
        <title>Genome-scale phylogeny and comparative genomics of the fungal order Sordariales.</title>
        <authorList>
            <consortium name="Lawrence Berkeley National Laboratory"/>
            <person name="Hensen N."/>
            <person name="Bonometti L."/>
            <person name="Westerberg I."/>
            <person name="Brannstrom I.O."/>
            <person name="Guillou S."/>
            <person name="Cros-Aarteil S."/>
            <person name="Calhoun S."/>
            <person name="Haridas S."/>
            <person name="Kuo A."/>
            <person name="Mondo S."/>
            <person name="Pangilinan J."/>
            <person name="Riley R."/>
            <person name="LaButti K."/>
            <person name="Andreopoulos B."/>
            <person name="Lipzen A."/>
            <person name="Chen C."/>
            <person name="Yanf M."/>
            <person name="Daum C."/>
            <person name="Ng V."/>
            <person name="Clum A."/>
            <person name="Steindorff A."/>
            <person name="Ohm R."/>
            <person name="Martin F."/>
            <person name="Silar P."/>
            <person name="Natvig D."/>
            <person name="Lalanne C."/>
            <person name="Gautier V."/>
            <person name="Ament-velasquez S.L."/>
            <person name="Kruys A."/>
            <person name="Hutchinson M.I."/>
            <person name="Powell A.J."/>
            <person name="Barry K."/>
            <person name="Miller A.N."/>
            <person name="Grigoriev I.V."/>
            <person name="Debuchy R."/>
            <person name="Gladieux P."/>
            <person name="Thoren M.H."/>
            <person name="Johannesson H."/>
        </authorList>
    </citation>
    <scope>NUCLEOTIDE SEQUENCE</scope>
    <source>
        <strain evidence="2">SMH3391-2</strain>
    </source>
</reference>
<protein>
    <submittedName>
        <fullName evidence="2">Uncharacterized protein</fullName>
    </submittedName>
</protein>
<comment type="caution">
    <text evidence="2">The sequence shown here is derived from an EMBL/GenBank/DDBJ whole genome shotgun (WGS) entry which is preliminary data.</text>
</comment>
<name>A0AA40CEJ6_9PEZI</name>
<dbReference type="Proteomes" id="UP001174934">
    <property type="component" value="Unassembled WGS sequence"/>
</dbReference>
<organism evidence="2 3">
    <name type="scientific">Bombardia bombarda</name>
    <dbReference type="NCBI Taxonomy" id="252184"/>
    <lineage>
        <taxon>Eukaryota</taxon>
        <taxon>Fungi</taxon>
        <taxon>Dikarya</taxon>
        <taxon>Ascomycota</taxon>
        <taxon>Pezizomycotina</taxon>
        <taxon>Sordariomycetes</taxon>
        <taxon>Sordariomycetidae</taxon>
        <taxon>Sordariales</taxon>
        <taxon>Lasiosphaeriaceae</taxon>
        <taxon>Bombardia</taxon>
    </lineage>
</organism>
<dbReference type="EMBL" id="JAULSR010000001">
    <property type="protein sequence ID" value="KAK0635375.1"/>
    <property type="molecule type" value="Genomic_DNA"/>
</dbReference>
<dbReference type="AlphaFoldDB" id="A0AA40CEJ6"/>
<gene>
    <name evidence="2" type="ORF">B0T17DRAFT_516113</name>
</gene>
<accession>A0AA40CEJ6</accession>
<evidence type="ECO:0000313" key="2">
    <source>
        <dbReference type="EMBL" id="KAK0635375.1"/>
    </source>
</evidence>